<keyword evidence="2" id="KW-1185">Reference proteome</keyword>
<comment type="caution">
    <text evidence="1">The sequence shown here is derived from an EMBL/GenBank/DDBJ whole genome shotgun (WGS) entry which is preliminary data.</text>
</comment>
<proteinExistence type="predicted"/>
<organism evidence="1 2">
    <name type="scientific">Leptospira santarosai str. MOR084</name>
    <dbReference type="NCBI Taxonomy" id="1049984"/>
    <lineage>
        <taxon>Bacteria</taxon>
        <taxon>Pseudomonadati</taxon>
        <taxon>Spirochaetota</taxon>
        <taxon>Spirochaetia</taxon>
        <taxon>Leptospirales</taxon>
        <taxon>Leptospiraceae</taxon>
        <taxon>Leptospira</taxon>
    </lineage>
</organism>
<evidence type="ECO:0000313" key="2">
    <source>
        <dbReference type="Proteomes" id="UP000006329"/>
    </source>
</evidence>
<sequence>MKPVSKKNYLMETSIKSKDNDFKIKFPYEIAVLKGIIR</sequence>
<dbReference type="EMBL" id="AHON02000071">
    <property type="protein sequence ID" value="EKO32418.1"/>
    <property type="molecule type" value="Genomic_DNA"/>
</dbReference>
<accession>A0A0E2BAR1</accession>
<evidence type="ECO:0000313" key="1">
    <source>
        <dbReference type="EMBL" id="EKO32418.1"/>
    </source>
</evidence>
<dbReference type="AlphaFoldDB" id="A0A0E2BAR1"/>
<reference evidence="1" key="1">
    <citation type="submission" date="2012-10" db="EMBL/GenBank/DDBJ databases">
        <authorList>
            <person name="Harkins D.M."/>
            <person name="Durkin A.S."/>
            <person name="Brinkac L.M."/>
            <person name="Haft D.H."/>
            <person name="Selengut J.D."/>
            <person name="Sanka R."/>
            <person name="DePew J."/>
            <person name="Purushe J."/>
            <person name="Matthias M.A."/>
            <person name="Vinetz J.M."/>
            <person name="Sutton G.G."/>
            <person name="Nierman W.C."/>
            <person name="Fouts D.E."/>
        </authorList>
    </citation>
    <scope>NUCLEOTIDE SEQUENCE [LARGE SCALE GENOMIC DNA]</scope>
    <source>
        <strain evidence="1">MOR084</strain>
    </source>
</reference>
<gene>
    <name evidence="1" type="ORF">LEP1GSC179_3580</name>
</gene>
<protein>
    <submittedName>
        <fullName evidence="1">Uncharacterized protein</fullName>
    </submittedName>
</protein>
<name>A0A0E2BAR1_9LEPT</name>
<dbReference type="Proteomes" id="UP000006329">
    <property type="component" value="Unassembled WGS sequence"/>
</dbReference>